<evidence type="ECO:0000256" key="6">
    <source>
        <dbReference type="ARBA" id="ARBA00022554"/>
    </source>
</evidence>
<feature type="domain" description="Glycosyl hydrolase family 32 N-terminal" evidence="14">
    <location>
        <begin position="127"/>
        <end position="445"/>
    </location>
</feature>
<evidence type="ECO:0000256" key="13">
    <source>
        <dbReference type="SAM" id="Phobius"/>
    </source>
</evidence>
<evidence type="ECO:0000256" key="5">
    <source>
        <dbReference type="ARBA" id="ARBA00012758"/>
    </source>
</evidence>
<dbReference type="InterPro" id="IPR021792">
    <property type="entry name" value="Beta-fructofuranosidase_N"/>
</dbReference>
<comment type="catalytic activity">
    <reaction evidence="1">
        <text>Hydrolysis of terminal non-reducing beta-D-fructofuranoside residues in beta-D-fructofuranosides.</text>
        <dbReference type="EC" id="3.2.1.26"/>
    </reaction>
</comment>
<comment type="similarity">
    <text evidence="4 11">Belongs to the glycosyl hydrolase 32 family.</text>
</comment>
<dbReference type="InterPro" id="IPR023296">
    <property type="entry name" value="Glyco_hydro_beta-prop_sf"/>
</dbReference>
<dbReference type="EMBL" id="UZAU01000542">
    <property type="status" value="NOT_ANNOTATED_CDS"/>
    <property type="molecule type" value="Genomic_DNA"/>
</dbReference>
<dbReference type="InterPro" id="IPR013148">
    <property type="entry name" value="Glyco_hydro_32_N"/>
</dbReference>
<evidence type="ECO:0000259" key="16">
    <source>
        <dbReference type="Pfam" id="PF11837"/>
    </source>
</evidence>
<feature type="domain" description="Beta-fructofuranosidase N-terminal" evidence="16">
    <location>
        <begin position="14"/>
        <end position="119"/>
    </location>
</feature>
<keyword evidence="13" id="KW-0472">Membrane</keyword>
<dbReference type="InterPro" id="IPR050551">
    <property type="entry name" value="Fructan_Metab_Enzymes"/>
</dbReference>
<comment type="subcellular location">
    <subcellularLocation>
        <location evidence="2">Vacuole lumen</location>
    </subcellularLocation>
</comment>
<protein>
    <recommendedName>
        <fullName evidence="5">beta-fructofuranosidase</fullName>
        <ecNumber evidence="5">3.2.1.26</ecNumber>
    </recommendedName>
</protein>
<evidence type="ECO:0000256" key="12">
    <source>
        <dbReference type="SAM" id="MobiDB-lite"/>
    </source>
</evidence>
<proteinExistence type="inferred from homology"/>
<feature type="domain" description="Glycosyl hydrolase family 32 C-terminal" evidence="15">
    <location>
        <begin position="448"/>
        <end position="640"/>
    </location>
</feature>
<feature type="region of interest" description="Disordered" evidence="12">
    <location>
        <begin position="1"/>
        <end position="25"/>
    </location>
</feature>
<dbReference type="PANTHER" id="PTHR31953">
    <property type="entry name" value="BETA-FRUCTOFURANOSIDASE, INSOLUBLE ISOENZYME CWINV1-RELATED"/>
    <property type="match status" value="1"/>
</dbReference>
<keyword evidence="18" id="KW-1185">Reference proteome</keyword>
<feature type="transmembrane region" description="Helical" evidence="13">
    <location>
        <begin position="31"/>
        <end position="49"/>
    </location>
</feature>
<evidence type="ECO:0000313" key="18">
    <source>
        <dbReference type="Proteomes" id="UP000596661"/>
    </source>
</evidence>
<sequence length="661" mass="73363">MVDSQPFLPSSPTLPTSNGDGRRRRRPMKGLVAMVSGLLMVVLLAAIIGRKDPRGFFHREDDDQNVIGSLFKSKESTQPQPETFQPASSRGVSAGVSEKTSQLFSGQNPVAFPWNNSMLSWQRTAFHFQPEKNWMNDPNGPLYYKGWYHFFYQYNPNGAVWGDIVWGHAVSSDLIHWLHLPLAMEADQWYDANGVWSGSATILPDDRVVMLYTGSTNESVQVQNLAYPADPSDPLLIKWVKYSGNPVLVPPPGIDNKDFRDPTTAWLTSEGKWRIIVGSKVNKTGISLVYDTLDFKSYELLDGVLHGVPGTGMWECVDFYPVSTSGDHGLDTSVNGVGVKHVVKASLDDDRHDYYAIGTYDEKNGKWIPDNSEIDVGIGIRYDYGIFYASKSFYDPKKGRRVLWGWIGESDSELADVKKGWASLQGIPRTVVLDKKTGSNLLQWPVEEIESLRLSSREFNNVELKPGTIVPIDVGTATQIDVVAEFEVDKKALEATAKANYTEFSCSNSGGAAQRGALGPFGLLALADDKLSEQTPVYFFIVKGSDGNLKTFFCSDHLRSSVANDVKKQIFGSFVPVLKDEKLSVRILIDHSIVESFAQGGRTCISSRVYPTKAIYGAARIFAFNNATEASVKSSIKIWQMNSAFIRPFHPENKKPPHNSL</sequence>
<keyword evidence="9" id="KW-0325">Glycoprotein</keyword>
<dbReference type="GO" id="GO:0004564">
    <property type="term" value="F:beta-fructofuranosidase activity"/>
    <property type="evidence" value="ECO:0007669"/>
    <property type="project" value="UniProtKB-EC"/>
</dbReference>
<dbReference type="Gene3D" id="2.115.10.20">
    <property type="entry name" value="Glycosyl hydrolase domain, family 43"/>
    <property type="match status" value="1"/>
</dbReference>
<feature type="compositionally biased region" description="Polar residues" evidence="12">
    <location>
        <begin position="76"/>
        <end position="91"/>
    </location>
</feature>
<name>A0A803PM54_CANSA</name>
<evidence type="ECO:0000256" key="11">
    <source>
        <dbReference type="RuleBase" id="RU362110"/>
    </source>
</evidence>
<keyword evidence="8" id="KW-0865">Zymogen</keyword>
<dbReference type="EC" id="3.2.1.26" evidence="5"/>
<dbReference type="Proteomes" id="UP000596661">
    <property type="component" value="Chromosome 5"/>
</dbReference>
<evidence type="ECO:0000259" key="15">
    <source>
        <dbReference type="Pfam" id="PF08244"/>
    </source>
</evidence>
<evidence type="ECO:0000313" key="17">
    <source>
        <dbReference type="EnsemblPlants" id="cds.evm.model.05.1646"/>
    </source>
</evidence>
<evidence type="ECO:0000256" key="10">
    <source>
        <dbReference type="ARBA" id="ARBA00023295"/>
    </source>
</evidence>
<dbReference type="FunFam" id="2.60.120.560:FF:000002">
    <property type="entry name" value="Beta-fructofuranosidase, insoluble isoenzyme CWINV1"/>
    <property type="match status" value="1"/>
</dbReference>
<dbReference type="Pfam" id="PF00251">
    <property type="entry name" value="Glyco_hydro_32N"/>
    <property type="match status" value="1"/>
</dbReference>
<evidence type="ECO:0000259" key="14">
    <source>
        <dbReference type="Pfam" id="PF00251"/>
    </source>
</evidence>
<dbReference type="OrthoDB" id="202537at2759"/>
<dbReference type="SMART" id="SM00640">
    <property type="entry name" value="Glyco_32"/>
    <property type="match status" value="1"/>
</dbReference>
<dbReference type="CDD" id="cd18624">
    <property type="entry name" value="GH32_Fruct1-like"/>
    <property type="match status" value="1"/>
</dbReference>
<dbReference type="SUPFAM" id="SSF75005">
    <property type="entry name" value="Arabinanase/levansucrase/invertase"/>
    <property type="match status" value="1"/>
</dbReference>
<reference evidence="17" key="2">
    <citation type="submission" date="2021-03" db="UniProtKB">
        <authorList>
            <consortium name="EnsemblPlants"/>
        </authorList>
    </citation>
    <scope>IDENTIFICATION</scope>
</reference>
<comment type="pathway">
    <text evidence="3">Glycan biosynthesis; sucrose metabolism.</text>
</comment>
<dbReference type="Pfam" id="PF08244">
    <property type="entry name" value="Glyco_hydro_32C"/>
    <property type="match status" value="1"/>
</dbReference>
<keyword evidence="13" id="KW-0812">Transmembrane</keyword>
<feature type="compositionally biased region" description="Low complexity" evidence="12">
    <location>
        <begin position="8"/>
        <end position="17"/>
    </location>
</feature>
<dbReference type="InterPro" id="IPR013320">
    <property type="entry name" value="ConA-like_dom_sf"/>
</dbReference>
<evidence type="ECO:0000256" key="7">
    <source>
        <dbReference type="ARBA" id="ARBA00022801"/>
    </source>
</evidence>
<reference evidence="17" key="1">
    <citation type="submission" date="2018-11" db="EMBL/GenBank/DDBJ databases">
        <authorList>
            <person name="Grassa J C."/>
        </authorList>
    </citation>
    <scope>NUCLEOTIDE SEQUENCE [LARGE SCALE GENOMIC DNA]</scope>
</reference>
<dbReference type="GO" id="GO:0005975">
    <property type="term" value="P:carbohydrate metabolic process"/>
    <property type="evidence" value="ECO:0007669"/>
    <property type="project" value="InterPro"/>
</dbReference>
<keyword evidence="6" id="KW-0926">Vacuole</keyword>
<dbReference type="InterPro" id="IPR018053">
    <property type="entry name" value="Glyco_hydro_32_AS"/>
</dbReference>
<dbReference type="Pfam" id="PF11837">
    <property type="entry name" value="INV_N"/>
    <property type="match status" value="1"/>
</dbReference>
<dbReference type="EnsemblPlants" id="evm.model.05.1646">
    <property type="protein sequence ID" value="cds.evm.model.05.1646"/>
    <property type="gene ID" value="evm.TU.05.1646"/>
</dbReference>
<evidence type="ECO:0000256" key="4">
    <source>
        <dbReference type="ARBA" id="ARBA00009902"/>
    </source>
</evidence>
<dbReference type="FunFam" id="2.115.10.20:FF:000001">
    <property type="entry name" value="Beta-fructofuranosidase, insoluble isoenzyme CWINV1"/>
    <property type="match status" value="1"/>
</dbReference>
<dbReference type="PROSITE" id="PS00609">
    <property type="entry name" value="GLYCOSYL_HYDROL_F32"/>
    <property type="match status" value="1"/>
</dbReference>
<dbReference type="AlphaFoldDB" id="A0A803PM54"/>
<keyword evidence="10 11" id="KW-0326">Glycosidase</keyword>
<dbReference type="SUPFAM" id="SSF49899">
    <property type="entry name" value="Concanavalin A-like lectins/glucanases"/>
    <property type="match status" value="1"/>
</dbReference>
<accession>A0A803PM54</accession>
<dbReference type="InterPro" id="IPR001362">
    <property type="entry name" value="Glyco_hydro_32"/>
</dbReference>
<dbReference type="Gene3D" id="2.60.120.560">
    <property type="entry name" value="Exo-inulinase, domain 1"/>
    <property type="match status" value="1"/>
</dbReference>
<dbReference type="GO" id="GO:0005775">
    <property type="term" value="C:vacuolar lumen"/>
    <property type="evidence" value="ECO:0007669"/>
    <property type="project" value="UniProtKB-SubCell"/>
</dbReference>
<gene>
    <name evidence="17" type="primary">LOC115716254</name>
</gene>
<dbReference type="Gramene" id="evm.model.05.1646">
    <property type="protein sequence ID" value="cds.evm.model.05.1646"/>
    <property type="gene ID" value="evm.TU.05.1646"/>
</dbReference>
<feature type="region of interest" description="Disordered" evidence="12">
    <location>
        <begin position="72"/>
        <end position="98"/>
    </location>
</feature>
<evidence type="ECO:0000256" key="9">
    <source>
        <dbReference type="ARBA" id="ARBA00023180"/>
    </source>
</evidence>
<keyword evidence="13" id="KW-1133">Transmembrane helix</keyword>
<keyword evidence="7 11" id="KW-0378">Hydrolase</keyword>
<evidence type="ECO:0000256" key="2">
    <source>
        <dbReference type="ARBA" id="ARBA00004410"/>
    </source>
</evidence>
<evidence type="ECO:0000256" key="1">
    <source>
        <dbReference type="ARBA" id="ARBA00000094"/>
    </source>
</evidence>
<evidence type="ECO:0000256" key="8">
    <source>
        <dbReference type="ARBA" id="ARBA00023145"/>
    </source>
</evidence>
<dbReference type="InterPro" id="IPR013189">
    <property type="entry name" value="Glyco_hydro_32_C"/>
</dbReference>
<dbReference type="OMA" id="ALWEMPD"/>
<evidence type="ECO:0000256" key="3">
    <source>
        <dbReference type="ARBA" id="ARBA00004914"/>
    </source>
</evidence>
<organism evidence="17 18">
    <name type="scientific">Cannabis sativa</name>
    <name type="common">Hemp</name>
    <name type="synonym">Marijuana</name>
    <dbReference type="NCBI Taxonomy" id="3483"/>
    <lineage>
        <taxon>Eukaryota</taxon>
        <taxon>Viridiplantae</taxon>
        <taxon>Streptophyta</taxon>
        <taxon>Embryophyta</taxon>
        <taxon>Tracheophyta</taxon>
        <taxon>Spermatophyta</taxon>
        <taxon>Magnoliopsida</taxon>
        <taxon>eudicotyledons</taxon>
        <taxon>Gunneridae</taxon>
        <taxon>Pentapetalae</taxon>
        <taxon>rosids</taxon>
        <taxon>fabids</taxon>
        <taxon>Rosales</taxon>
        <taxon>Cannabaceae</taxon>
        <taxon>Cannabis</taxon>
    </lineage>
</organism>